<reference evidence="3 4" key="1">
    <citation type="submission" date="2020-07" db="EMBL/GenBank/DDBJ databases">
        <title>Sequencing the genomes of 1000 actinobacteria strains.</title>
        <authorList>
            <person name="Klenk H.-P."/>
        </authorList>
    </citation>
    <scope>NUCLEOTIDE SEQUENCE [LARGE SCALE GENOMIC DNA]</scope>
    <source>
        <strain evidence="3 4">DSM 18448</strain>
    </source>
</reference>
<dbReference type="AlphaFoldDB" id="A0A852ZFL5"/>
<dbReference type="InterPro" id="IPR036423">
    <property type="entry name" value="SOD-like_Cu/Zn_dom_sf"/>
</dbReference>
<dbReference type="Gene3D" id="2.60.40.200">
    <property type="entry name" value="Superoxide dismutase, copper/zinc binding domain"/>
    <property type="match status" value="1"/>
</dbReference>
<keyword evidence="3" id="KW-0560">Oxidoreductase</keyword>
<dbReference type="GO" id="GO:0046872">
    <property type="term" value="F:metal ion binding"/>
    <property type="evidence" value="ECO:0007669"/>
    <property type="project" value="InterPro"/>
</dbReference>
<feature type="signal peptide" evidence="2">
    <location>
        <begin position="1"/>
        <end position="18"/>
    </location>
</feature>
<evidence type="ECO:0000313" key="4">
    <source>
        <dbReference type="Proteomes" id="UP000579605"/>
    </source>
</evidence>
<comment type="caution">
    <text evidence="3">The sequence shown here is derived from an EMBL/GenBank/DDBJ whole genome shotgun (WGS) entry which is preliminary data.</text>
</comment>
<name>A0A852ZFL5_9ACTN</name>
<evidence type="ECO:0000256" key="1">
    <source>
        <dbReference type="ARBA" id="ARBA00010457"/>
    </source>
</evidence>
<proteinExistence type="inferred from homology"/>
<dbReference type="RefSeq" id="WP_179788615.1">
    <property type="nucleotide sequence ID" value="NZ_BAAARR010000020.1"/>
</dbReference>
<organism evidence="3 4">
    <name type="scientific">Actinopolymorpha rutila</name>
    <dbReference type="NCBI Taxonomy" id="446787"/>
    <lineage>
        <taxon>Bacteria</taxon>
        <taxon>Bacillati</taxon>
        <taxon>Actinomycetota</taxon>
        <taxon>Actinomycetes</taxon>
        <taxon>Propionibacteriales</taxon>
        <taxon>Actinopolymorphaceae</taxon>
        <taxon>Actinopolymorpha</taxon>
    </lineage>
</organism>
<sequence length="230" mass="23548">MKRYAVTLSLIVAAVAMAATTTAVPSAAAAAAGATRISADPSAPAIARSVTGVTQTTRTTQVGRAALDRPVIAIGRFGPVDGGGNALTYDPALVPVGAQAAVAAYTWPFGTTTVLAVTGLVPRRTYGAHVHVNSCGSVPAAAGPHVQFVEDPVKPSVDPRYANPRNEIWLDFRTDANGVGYAVSTVYWPITAKDAAAVVIHEHGTSRGHGHAGMAGARLACLTVPFDQAR</sequence>
<feature type="chain" id="PRO_5039322153" evidence="2">
    <location>
        <begin position="19"/>
        <end position="230"/>
    </location>
</feature>
<dbReference type="SUPFAM" id="SSF49329">
    <property type="entry name" value="Cu,Zn superoxide dismutase-like"/>
    <property type="match status" value="1"/>
</dbReference>
<dbReference type="Proteomes" id="UP000579605">
    <property type="component" value="Unassembled WGS sequence"/>
</dbReference>
<keyword evidence="2" id="KW-0732">Signal</keyword>
<gene>
    <name evidence="3" type="ORF">F4554_003583</name>
</gene>
<evidence type="ECO:0000256" key="2">
    <source>
        <dbReference type="SAM" id="SignalP"/>
    </source>
</evidence>
<keyword evidence="4" id="KW-1185">Reference proteome</keyword>
<dbReference type="EC" id="1.15.1.1" evidence="3"/>
<accession>A0A852ZFL5</accession>
<evidence type="ECO:0000313" key="3">
    <source>
        <dbReference type="EMBL" id="NYH90945.1"/>
    </source>
</evidence>
<dbReference type="EMBL" id="JACBZH010000001">
    <property type="protein sequence ID" value="NYH90945.1"/>
    <property type="molecule type" value="Genomic_DNA"/>
</dbReference>
<comment type="similarity">
    <text evidence="1">Belongs to the Cu-Zn superoxide dismutase family.</text>
</comment>
<dbReference type="GO" id="GO:0004784">
    <property type="term" value="F:superoxide dismutase activity"/>
    <property type="evidence" value="ECO:0007669"/>
    <property type="project" value="UniProtKB-EC"/>
</dbReference>
<protein>
    <submittedName>
        <fullName evidence="3">Cu-Zn family superoxide dismutase</fullName>
        <ecNumber evidence="3">1.15.1.1</ecNumber>
    </submittedName>
</protein>